<keyword evidence="4" id="KW-1185">Reference proteome</keyword>
<gene>
    <name evidence="3" type="ORF">HNAJ_LOCUS12115</name>
</gene>
<name>A0A0R3TW99_RODNA</name>
<feature type="transmembrane region" description="Helical" evidence="2">
    <location>
        <begin position="134"/>
        <end position="155"/>
    </location>
</feature>
<organism evidence="5">
    <name type="scientific">Rodentolepis nana</name>
    <name type="common">Dwarf tapeworm</name>
    <name type="synonym">Hymenolepis nana</name>
    <dbReference type="NCBI Taxonomy" id="102285"/>
    <lineage>
        <taxon>Eukaryota</taxon>
        <taxon>Metazoa</taxon>
        <taxon>Spiralia</taxon>
        <taxon>Lophotrochozoa</taxon>
        <taxon>Platyhelminthes</taxon>
        <taxon>Cestoda</taxon>
        <taxon>Eucestoda</taxon>
        <taxon>Cyclophyllidea</taxon>
        <taxon>Hymenolepididae</taxon>
        <taxon>Rodentolepis</taxon>
    </lineage>
</organism>
<protein>
    <submittedName>
        <fullName evidence="5">DUF4870 domain-containing protein</fullName>
    </submittedName>
</protein>
<feature type="transmembrane region" description="Helical" evidence="2">
    <location>
        <begin position="39"/>
        <end position="57"/>
    </location>
</feature>
<feature type="region of interest" description="Disordered" evidence="1">
    <location>
        <begin position="1"/>
        <end position="22"/>
    </location>
</feature>
<reference evidence="3 4" key="2">
    <citation type="submission" date="2018-11" db="EMBL/GenBank/DDBJ databases">
        <authorList>
            <consortium name="Pathogen Informatics"/>
        </authorList>
    </citation>
    <scope>NUCLEOTIDE SEQUENCE [LARGE SCALE GENOMIC DNA]</scope>
</reference>
<evidence type="ECO:0000256" key="1">
    <source>
        <dbReference type="SAM" id="MobiDB-lite"/>
    </source>
</evidence>
<evidence type="ECO:0000313" key="3">
    <source>
        <dbReference type="EMBL" id="VDO12219.1"/>
    </source>
</evidence>
<accession>A0A0R3TW99</accession>
<proteinExistence type="predicted"/>
<feature type="transmembrane region" description="Helical" evidence="2">
    <location>
        <begin position="69"/>
        <end position="91"/>
    </location>
</feature>
<keyword evidence="2" id="KW-0812">Transmembrane</keyword>
<evidence type="ECO:0000256" key="2">
    <source>
        <dbReference type="SAM" id="Phobius"/>
    </source>
</evidence>
<dbReference type="WBParaSite" id="HNAJ_0001212601-mRNA-1">
    <property type="protein sequence ID" value="HNAJ_0001212601-mRNA-1"/>
    <property type="gene ID" value="HNAJ_0001212601"/>
</dbReference>
<keyword evidence="2" id="KW-0472">Membrane</keyword>
<dbReference type="Proteomes" id="UP000278807">
    <property type="component" value="Unassembled WGS sequence"/>
</dbReference>
<evidence type="ECO:0000313" key="4">
    <source>
        <dbReference type="Proteomes" id="UP000278807"/>
    </source>
</evidence>
<keyword evidence="2" id="KW-1133">Transmembrane helix</keyword>
<evidence type="ECO:0000313" key="5">
    <source>
        <dbReference type="WBParaSite" id="HNAJ_0001212601-mRNA-1"/>
    </source>
</evidence>
<feature type="transmembrane region" description="Helical" evidence="2">
    <location>
        <begin position="103"/>
        <end position="128"/>
    </location>
</feature>
<reference evidence="5" key="1">
    <citation type="submission" date="2017-02" db="UniProtKB">
        <authorList>
            <consortium name="WormBaseParasite"/>
        </authorList>
    </citation>
    <scope>IDENTIFICATION</scope>
</reference>
<dbReference type="AlphaFoldDB" id="A0A0R3TW99"/>
<dbReference type="OrthoDB" id="6260214at2759"/>
<sequence>MGLGKKNTKDVTPKYKANGKKPKKFPKLRRHVHRNADTILIFLHSLLPLTIGGYLIYQGVPNDPPKPNFLFGYFGIAVGIVAIVLHLIMIVRSLVSKRAAYFMNWLMLTVDVVQFLLCVVSSSVMLVFTGKEYITLAGISLANTIFCILPAFLAFTSLMNTPKNSETHFSVTNPASYASGRAKPAVVIKRIPDDTSVNSRSR</sequence>
<dbReference type="EMBL" id="UZAE01014037">
    <property type="protein sequence ID" value="VDO12219.1"/>
    <property type="molecule type" value="Genomic_DNA"/>
</dbReference>